<reference evidence="3 4" key="1">
    <citation type="submission" date="2024-11" db="EMBL/GenBank/DDBJ databases">
        <authorList>
            <person name="Heng Y.C."/>
            <person name="Lim A.C.H."/>
            <person name="Lee J.K.Y."/>
            <person name="Kittelmann S."/>
        </authorList>
    </citation>
    <scope>NUCLEOTIDE SEQUENCE [LARGE SCALE GENOMIC DNA]</scope>
    <source>
        <strain evidence="3 4">WILCCON 0202</strain>
    </source>
</reference>
<dbReference type="Pfam" id="PF07811">
    <property type="entry name" value="TadE"/>
    <property type="match status" value="1"/>
</dbReference>
<dbReference type="RefSeq" id="WP_406764287.1">
    <property type="nucleotide sequence ID" value="NZ_JBJHZY010000001.1"/>
</dbReference>
<gene>
    <name evidence="3" type="ORF">ACJDUH_06210</name>
</gene>
<sequence>MKKKKGQALVETALVVPILILFICMIIDTGRIIYAESRLNLICQEATRIASLGGSSTDVKNYAYNKLDSASAATLDSNTSYAVPNSTTYTTDNSQNKSGNFVKVDLSVKLQYITPLASLILPSPFVATAESIIRIE</sequence>
<evidence type="ECO:0000313" key="4">
    <source>
        <dbReference type="Proteomes" id="UP001623661"/>
    </source>
</evidence>
<evidence type="ECO:0000259" key="2">
    <source>
        <dbReference type="Pfam" id="PF07811"/>
    </source>
</evidence>
<keyword evidence="4" id="KW-1185">Reference proteome</keyword>
<dbReference type="Proteomes" id="UP001623661">
    <property type="component" value="Unassembled WGS sequence"/>
</dbReference>
<keyword evidence="1" id="KW-0472">Membrane</keyword>
<dbReference type="InterPro" id="IPR012495">
    <property type="entry name" value="TadE-like_dom"/>
</dbReference>
<protein>
    <submittedName>
        <fullName evidence="3">TadE/TadG family type IV pilus assembly protein</fullName>
    </submittedName>
</protein>
<organism evidence="3 4">
    <name type="scientific">Candidatus Clostridium radicumherbarum</name>
    <dbReference type="NCBI Taxonomy" id="3381662"/>
    <lineage>
        <taxon>Bacteria</taxon>
        <taxon>Bacillati</taxon>
        <taxon>Bacillota</taxon>
        <taxon>Clostridia</taxon>
        <taxon>Eubacteriales</taxon>
        <taxon>Clostridiaceae</taxon>
        <taxon>Clostridium</taxon>
    </lineage>
</organism>
<feature type="domain" description="TadE-like" evidence="2">
    <location>
        <begin position="6"/>
        <end position="48"/>
    </location>
</feature>
<name>A0ABW8TUG7_9CLOT</name>
<feature type="transmembrane region" description="Helical" evidence="1">
    <location>
        <begin position="12"/>
        <end position="34"/>
    </location>
</feature>
<keyword evidence="1" id="KW-1133">Transmembrane helix</keyword>
<dbReference type="EMBL" id="JBJHZY010000001">
    <property type="protein sequence ID" value="MFL0267692.1"/>
    <property type="molecule type" value="Genomic_DNA"/>
</dbReference>
<accession>A0ABW8TUG7</accession>
<evidence type="ECO:0000313" key="3">
    <source>
        <dbReference type="EMBL" id="MFL0267692.1"/>
    </source>
</evidence>
<evidence type="ECO:0000256" key="1">
    <source>
        <dbReference type="SAM" id="Phobius"/>
    </source>
</evidence>
<proteinExistence type="predicted"/>
<comment type="caution">
    <text evidence="3">The sequence shown here is derived from an EMBL/GenBank/DDBJ whole genome shotgun (WGS) entry which is preliminary data.</text>
</comment>
<keyword evidence="1" id="KW-0812">Transmembrane</keyword>